<dbReference type="PANTHER" id="PTHR15407:SF32">
    <property type="entry name" value="PROTEIN (MNN4), PUTATIVE (AFU_ORTHOLOGUE AFUA_1G03790)-RELATED"/>
    <property type="match status" value="1"/>
</dbReference>
<evidence type="ECO:0000313" key="7">
    <source>
        <dbReference type="EMBL" id="KAF2093635.1"/>
    </source>
</evidence>
<proteinExistence type="predicted"/>
<keyword evidence="5" id="KW-0732">Signal</keyword>
<comment type="caution">
    <text evidence="7">The sequence shown here is derived from an EMBL/GenBank/DDBJ whole genome shotgun (WGS) entry which is preliminary data.</text>
</comment>
<dbReference type="PANTHER" id="PTHR15407">
    <property type="entry name" value="FUKUTIN-RELATED"/>
    <property type="match status" value="1"/>
</dbReference>
<dbReference type="GO" id="GO:0016020">
    <property type="term" value="C:membrane"/>
    <property type="evidence" value="ECO:0007669"/>
    <property type="project" value="UniProtKB-SubCell"/>
</dbReference>
<evidence type="ECO:0000256" key="1">
    <source>
        <dbReference type="ARBA" id="ARBA00004167"/>
    </source>
</evidence>
<dbReference type="AlphaFoldDB" id="A0A9P4I283"/>
<name>A0A9P4I283_9PEZI</name>
<dbReference type="EMBL" id="ML978137">
    <property type="protein sequence ID" value="KAF2093635.1"/>
    <property type="molecule type" value="Genomic_DNA"/>
</dbReference>
<keyword evidence="8" id="KW-1185">Reference proteome</keyword>
<evidence type="ECO:0000256" key="3">
    <source>
        <dbReference type="ARBA" id="ARBA00022989"/>
    </source>
</evidence>
<keyword evidence="3" id="KW-1133">Transmembrane helix</keyword>
<dbReference type="GO" id="GO:0009100">
    <property type="term" value="P:glycoprotein metabolic process"/>
    <property type="evidence" value="ECO:0007669"/>
    <property type="project" value="UniProtKB-ARBA"/>
</dbReference>
<evidence type="ECO:0000313" key="8">
    <source>
        <dbReference type="Proteomes" id="UP000799772"/>
    </source>
</evidence>
<organism evidence="7 8">
    <name type="scientific">Rhizodiscina lignyota</name>
    <dbReference type="NCBI Taxonomy" id="1504668"/>
    <lineage>
        <taxon>Eukaryota</taxon>
        <taxon>Fungi</taxon>
        <taxon>Dikarya</taxon>
        <taxon>Ascomycota</taxon>
        <taxon>Pezizomycotina</taxon>
        <taxon>Dothideomycetes</taxon>
        <taxon>Pleosporomycetidae</taxon>
        <taxon>Aulographales</taxon>
        <taxon>Rhizodiscinaceae</taxon>
        <taxon>Rhizodiscina</taxon>
    </lineage>
</organism>
<keyword evidence="4" id="KW-0472">Membrane</keyword>
<evidence type="ECO:0000259" key="6">
    <source>
        <dbReference type="Pfam" id="PF04991"/>
    </source>
</evidence>
<evidence type="ECO:0000256" key="2">
    <source>
        <dbReference type="ARBA" id="ARBA00022692"/>
    </source>
</evidence>
<comment type="subcellular location">
    <subcellularLocation>
        <location evidence="1">Membrane</location>
        <topology evidence="1">Single-pass membrane protein</topology>
    </subcellularLocation>
</comment>
<evidence type="ECO:0000256" key="4">
    <source>
        <dbReference type="ARBA" id="ARBA00023136"/>
    </source>
</evidence>
<sequence>MCTLTWRFTCLLLLLLIALDGARALPTTSRLMVPVAIDERAGAARAKSWKRSAPFEMVRTRLSEDFSGVEGDDMEKYFHESTFHPHYDGRFADDTLPEHLRHVALTHLVQTYLSTMASLGAETWLMHGSLLGWWWNREIMPWDSDIDVQINMDSTRYLAAFHNMTVHHFRLPPTDEPREGAEEGQELEWGSRDYLLEINPHYRNDSTADKLNVIDARWIDTDTGLFIDITTLRPNWTARAEGIDGAMMCKDRHHYLEQDIFPLRTSTFEGAPVKIPFAYSELLQEEYGPTALTQTVFQGHVFEEGRGEWRGM</sequence>
<dbReference type="Pfam" id="PF04991">
    <property type="entry name" value="LicD"/>
    <property type="match status" value="1"/>
</dbReference>
<feature type="chain" id="PRO_5040135877" description="LicD/FKTN/FKRP nucleotidyltransferase domain-containing protein" evidence="5">
    <location>
        <begin position="25"/>
        <end position="312"/>
    </location>
</feature>
<protein>
    <recommendedName>
        <fullName evidence="6">LicD/FKTN/FKRP nucleotidyltransferase domain-containing protein</fullName>
    </recommendedName>
</protein>
<feature type="signal peptide" evidence="5">
    <location>
        <begin position="1"/>
        <end position="24"/>
    </location>
</feature>
<reference evidence="7" key="1">
    <citation type="journal article" date="2020" name="Stud. Mycol.">
        <title>101 Dothideomycetes genomes: a test case for predicting lifestyles and emergence of pathogens.</title>
        <authorList>
            <person name="Haridas S."/>
            <person name="Albert R."/>
            <person name="Binder M."/>
            <person name="Bloem J."/>
            <person name="Labutti K."/>
            <person name="Salamov A."/>
            <person name="Andreopoulos B."/>
            <person name="Baker S."/>
            <person name="Barry K."/>
            <person name="Bills G."/>
            <person name="Bluhm B."/>
            <person name="Cannon C."/>
            <person name="Castanera R."/>
            <person name="Culley D."/>
            <person name="Daum C."/>
            <person name="Ezra D."/>
            <person name="Gonzalez J."/>
            <person name="Henrissat B."/>
            <person name="Kuo A."/>
            <person name="Liang C."/>
            <person name="Lipzen A."/>
            <person name="Lutzoni F."/>
            <person name="Magnuson J."/>
            <person name="Mondo S."/>
            <person name="Nolan M."/>
            <person name="Ohm R."/>
            <person name="Pangilinan J."/>
            <person name="Park H.-J."/>
            <person name="Ramirez L."/>
            <person name="Alfaro M."/>
            <person name="Sun H."/>
            <person name="Tritt A."/>
            <person name="Yoshinaga Y."/>
            <person name="Zwiers L.-H."/>
            <person name="Turgeon B."/>
            <person name="Goodwin S."/>
            <person name="Spatafora J."/>
            <person name="Crous P."/>
            <person name="Grigoriev I."/>
        </authorList>
    </citation>
    <scope>NUCLEOTIDE SEQUENCE</scope>
    <source>
        <strain evidence="7">CBS 133067</strain>
    </source>
</reference>
<accession>A0A9P4I283</accession>
<evidence type="ECO:0000256" key="5">
    <source>
        <dbReference type="SAM" id="SignalP"/>
    </source>
</evidence>
<feature type="domain" description="LicD/FKTN/FKRP nucleotidyltransferase" evidence="6">
    <location>
        <begin position="122"/>
        <end position="233"/>
    </location>
</feature>
<dbReference type="InterPro" id="IPR007074">
    <property type="entry name" value="LicD/FKTN/FKRP_NTP_transf"/>
</dbReference>
<keyword evidence="2" id="KW-0812">Transmembrane</keyword>
<dbReference type="Proteomes" id="UP000799772">
    <property type="component" value="Unassembled WGS sequence"/>
</dbReference>
<dbReference type="OrthoDB" id="444255at2759"/>
<gene>
    <name evidence="7" type="ORF">NA57DRAFT_47802</name>
</gene>
<dbReference type="InterPro" id="IPR009644">
    <property type="entry name" value="FKTN/MNN4/W02B3.4-1"/>
</dbReference>